<organism evidence="1 2">
    <name type="scientific">Pyramidobacter piscolens W5455</name>
    <dbReference type="NCBI Taxonomy" id="352165"/>
    <lineage>
        <taxon>Bacteria</taxon>
        <taxon>Thermotogati</taxon>
        <taxon>Synergistota</taxon>
        <taxon>Synergistia</taxon>
        <taxon>Synergistales</taxon>
        <taxon>Dethiosulfovibrionaceae</taxon>
        <taxon>Pyramidobacter</taxon>
    </lineage>
</organism>
<reference evidence="1 2" key="1">
    <citation type="submission" date="2009-12" db="EMBL/GenBank/DDBJ databases">
        <authorList>
            <person name="Shrivastava S."/>
            <person name="Madupu R."/>
            <person name="Durkin A.S."/>
            <person name="Torralba M."/>
            <person name="Methe B."/>
            <person name="Sutton G.G."/>
            <person name="Strausberg R.L."/>
            <person name="Nelson K.E."/>
        </authorList>
    </citation>
    <scope>NUCLEOTIDE SEQUENCE [LARGE SCALE GENOMIC DNA]</scope>
    <source>
        <strain evidence="1 2">W5455</strain>
    </source>
</reference>
<accession>A0ABP2HTZ3</accession>
<proteinExistence type="predicted"/>
<dbReference type="EMBL" id="ADFP01000079">
    <property type="protein sequence ID" value="EFB90491.1"/>
    <property type="molecule type" value="Genomic_DNA"/>
</dbReference>
<protein>
    <submittedName>
        <fullName evidence="1">Uncharacterized protein</fullName>
    </submittedName>
</protein>
<keyword evidence="2" id="KW-1185">Reference proteome</keyword>
<name>A0ABP2HTZ3_9BACT</name>
<sequence length="37" mass="4442">MKGLLGDFVPPERRWHSCQLLYMSPMGWYVMRCLVLK</sequence>
<evidence type="ECO:0000313" key="1">
    <source>
        <dbReference type="EMBL" id="EFB90491.1"/>
    </source>
</evidence>
<evidence type="ECO:0000313" key="2">
    <source>
        <dbReference type="Proteomes" id="UP000006462"/>
    </source>
</evidence>
<dbReference type="Proteomes" id="UP000006462">
    <property type="component" value="Unassembled WGS sequence"/>
</dbReference>
<comment type="caution">
    <text evidence="1">The sequence shown here is derived from an EMBL/GenBank/DDBJ whole genome shotgun (WGS) entry which is preliminary data.</text>
</comment>
<gene>
    <name evidence="1" type="ORF">HMPREF7215_2127</name>
</gene>